<dbReference type="EMBL" id="GBXM01004951">
    <property type="protein sequence ID" value="JAI03627.1"/>
    <property type="molecule type" value="Transcribed_RNA"/>
</dbReference>
<protein>
    <submittedName>
        <fullName evidence="1">Uncharacterized protein</fullName>
    </submittedName>
</protein>
<organism evidence="1">
    <name type="scientific">Anguilla anguilla</name>
    <name type="common">European freshwater eel</name>
    <name type="synonym">Muraena anguilla</name>
    <dbReference type="NCBI Taxonomy" id="7936"/>
    <lineage>
        <taxon>Eukaryota</taxon>
        <taxon>Metazoa</taxon>
        <taxon>Chordata</taxon>
        <taxon>Craniata</taxon>
        <taxon>Vertebrata</taxon>
        <taxon>Euteleostomi</taxon>
        <taxon>Actinopterygii</taxon>
        <taxon>Neopterygii</taxon>
        <taxon>Teleostei</taxon>
        <taxon>Anguilliformes</taxon>
        <taxon>Anguillidae</taxon>
        <taxon>Anguilla</taxon>
    </lineage>
</organism>
<sequence>MGTKLSLILSHSGDGVSVQVGTQLVDVLSGIPLILGLAHSNRGCQTHNLWEWCWFRTQLDVQVHLHDCIVGVVLHGVVAFIKENEGEC</sequence>
<reference evidence="1" key="2">
    <citation type="journal article" date="2015" name="Fish Shellfish Immunol.">
        <title>Early steps in the European eel (Anguilla anguilla)-Vibrio vulnificus interaction in the gills: Role of the RtxA13 toxin.</title>
        <authorList>
            <person name="Callol A."/>
            <person name="Pajuelo D."/>
            <person name="Ebbesson L."/>
            <person name="Teles M."/>
            <person name="MacKenzie S."/>
            <person name="Amaro C."/>
        </authorList>
    </citation>
    <scope>NUCLEOTIDE SEQUENCE</scope>
</reference>
<dbReference type="AlphaFoldDB" id="A0A0E9XMG8"/>
<reference evidence="1" key="1">
    <citation type="submission" date="2014-11" db="EMBL/GenBank/DDBJ databases">
        <authorList>
            <person name="Amaro Gonzalez C."/>
        </authorList>
    </citation>
    <scope>NUCLEOTIDE SEQUENCE</scope>
</reference>
<evidence type="ECO:0000313" key="1">
    <source>
        <dbReference type="EMBL" id="JAI03627.1"/>
    </source>
</evidence>
<accession>A0A0E9XMG8</accession>
<proteinExistence type="predicted"/>
<name>A0A0E9XMG8_ANGAN</name>